<organism evidence="2 3">
    <name type="scientific">Jatropha curcas</name>
    <name type="common">Barbados nut</name>
    <dbReference type="NCBI Taxonomy" id="180498"/>
    <lineage>
        <taxon>Eukaryota</taxon>
        <taxon>Viridiplantae</taxon>
        <taxon>Streptophyta</taxon>
        <taxon>Embryophyta</taxon>
        <taxon>Tracheophyta</taxon>
        <taxon>Spermatophyta</taxon>
        <taxon>Magnoliopsida</taxon>
        <taxon>eudicotyledons</taxon>
        <taxon>Gunneridae</taxon>
        <taxon>Pentapetalae</taxon>
        <taxon>rosids</taxon>
        <taxon>fabids</taxon>
        <taxon>Malpighiales</taxon>
        <taxon>Euphorbiaceae</taxon>
        <taxon>Crotonoideae</taxon>
        <taxon>Jatropheae</taxon>
        <taxon>Jatropha</taxon>
    </lineage>
</organism>
<keyword evidence="3" id="KW-1185">Reference proteome</keyword>
<name>A0A067KRG1_JATCU</name>
<evidence type="ECO:0000313" key="2">
    <source>
        <dbReference type="EMBL" id="KDP38781.1"/>
    </source>
</evidence>
<proteinExistence type="predicted"/>
<feature type="region of interest" description="Disordered" evidence="1">
    <location>
        <begin position="1"/>
        <end position="96"/>
    </location>
</feature>
<evidence type="ECO:0000256" key="1">
    <source>
        <dbReference type="SAM" id="MobiDB-lite"/>
    </source>
</evidence>
<dbReference type="EMBL" id="KK914357">
    <property type="protein sequence ID" value="KDP38781.1"/>
    <property type="molecule type" value="Genomic_DNA"/>
</dbReference>
<reference evidence="2 3" key="1">
    <citation type="journal article" date="2014" name="PLoS ONE">
        <title>Global Analysis of Gene Expression Profiles in Physic Nut (Jatropha curcas L.) Seedlings Exposed to Salt Stress.</title>
        <authorList>
            <person name="Zhang L."/>
            <person name="Zhang C."/>
            <person name="Wu P."/>
            <person name="Chen Y."/>
            <person name="Li M."/>
            <person name="Jiang H."/>
            <person name="Wu G."/>
        </authorList>
    </citation>
    <scope>NUCLEOTIDE SEQUENCE [LARGE SCALE GENOMIC DNA]</scope>
    <source>
        <strain evidence="3">cv. GZQX0401</strain>
        <tissue evidence="2">Young leaves</tissue>
    </source>
</reference>
<feature type="compositionally biased region" description="Low complexity" evidence="1">
    <location>
        <begin position="20"/>
        <end position="37"/>
    </location>
</feature>
<protein>
    <submittedName>
        <fullName evidence="2">Uncharacterized protein</fullName>
    </submittedName>
</protein>
<sequence length="126" mass="13526">MPLRYKRSRPASSVVAGQRSTTRSSTASPPSTSLDPPQFEVGSSDQLYSSDDEETEDADVTNMEKGNPPPFPAFGTSSGAGASGARPSFQGASNMSNDEVLERMMSLLAQGILMERKRTRQVLQNP</sequence>
<evidence type="ECO:0000313" key="3">
    <source>
        <dbReference type="Proteomes" id="UP000027138"/>
    </source>
</evidence>
<dbReference type="AlphaFoldDB" id="A0A067KRG1"/>
<dbReference type="Proteomes" id="UP000027138">
    <property type="component" value="Unassembled WGS sequence"/>
</dbReference>
<gene>
    <name evidence="2" type="ORF">JCGZ_05117</name>
</gene>
<accession>A0A067KRG1</accession>
<feature type="compositionally biased region" description="Acidic residues" evidence="1">
    <location>
        <begin position="50"/>
        <end position="59"/>
    </location>
</feature>